<keyword evidence="10" id="KW-1185">Reference proteome</keyword>
<reference evidence="9 10" key="1">
    <citation type="submission" date="2018-07" db="EMBL/GenBank/DDBJ databases">
        <title>A high quality draft genome assembly of the barn swallow (H. rustica rustica).</title>
        <authorList>
            <person name="Formenti G."/>
            <person name="Chiara M."/>
            <person name="Poveda L."/>
            <person name="Francoijs K.-J."/>
            <person name="Bonisoli-Alquati A."/>
            <person name="Canova L."/>
            <person name="Gianfranceschi L."/>
            <person name="Horner D.S."/>
            <person name="Saino N."/>
        </authorList>
    </citation>
    <scope>NUCLEOTIDE SEQUENCE [LARGE SCALE GENOMIC DNA]</scope>
    <source>
        <strain evidence="9">Chelidonia</strain>
        <tissue evidence="9">Blood</tissue>
    </source>
</reference>
<feature type="transmembrane region" description="Helical" evidence="7">
    <location>
        <begin position="370"/>
        <end position="392"/>
    </location>
</feature>
<evidence type="ECO:0000256" key="7">
    <source>
        <dbReference type="SAM" id="Phobius"/>
    </source>
</evidence>
<dbReference type="Pfam" id="PF00939">
    <property type="entry name" value="Na_sulph_symp"/>
    <property type="match status" value="1"/>
</dbReference>
<feature type="transmembrane region" description="Helical" evidence="7">
    <location>
        <begin position="507"/>
        <end position="526"/>
    </location>
</feature>
<dbReference type="PANTHER" id="PTHR10283">
    <property type="entry name" value="SOLUTE CARRIER FAMILY 13 MEMBER"/>
    <property type="match status" value="1"/>
</dbReference>
<evidence type="ECO:0000256" key="2">
    <source>
        <dbReference type="ARBA" id="ARBA00006772"/>
    </source>
</evidence>
<evidence type="ECO:0000256" key="4">
    <source>
        <dbReference type="ARBA" id="ARBA00022989"/>
    </source>
</evidence>
<feature type="transmembrane region" description="Helical" evidence="7">
    <location>
        <begin position="123"/>
        <end position="142"/>
    </location>
</feature>
<name>A0A3M0J4G8_HIRRU</name>
<keyword evidence="4 7" id="KW-1133">Transmembrane helix</keyword>
<evidence type="ECO:0000256" key="6">
    <source>
        <dbReference type="ARBA" id="ARBA00023201"/>
    </source>
</evidence>
<sequence>MAALGALVKKAWSVRRFVVLLCAPLALVPILLSLPPKEGRCLYVILLMALYWCTEALPLAVTALLPIVLFPFLGILPSNKVCPQYFLDTNFLFLSGLIMASAIEEWNLHRRIALRVLMLVGVQPARLILGMMLTTSFLSMWLSNTASTAMMLPIANAILKSLFGEKDTSKDMNRENEENQASLQQNKLYTVPTEMQFLASTEDKDLAEEKELSNDALSDLKKEEEYKTNIWKGFLISIPYAASIGGTATLTGTAPNLILLGQLKSYFPECDVVNFGSWFMFAFPLMLIFLLMGWLWISILYGGINLRGWKTKKSNIRVDAETRAKEVIKEDYKKLGPTKFAEQAIFFFFCMFAILLFSRDPKFIPGWASLFAPGFITDAVTGITIVIILFFFPSQKPSFRWWFDLKAPNTETQPLLTWRKAQETVPWNIILLLGGGFAMAKGCEESGLSVWIGGHLHPLEGVPPPVAVILITAVIALFTEFASNTATIIIFLPILAELAIRLKVNPLYLMIPGTIGCSYAFMLPVSTPPNSIAFSSGHLMVKDMLLIPYLVLESSPGNGVRATGLFMCNPMMRARVYCEDFLLPKVQRTLADLWQIYSKPVPADGRELWTLFLQCSCVTVVIGGLFYNWMFASLEYSWHLSVAVAVSFSLLLLLTLLLVHPARCVFSMIMPTLGTKQGRKLLFSTCIMIAVVNITPNIVSNIKSILQVIKCICKNSSDSLLNSTALLEKVSWEFGDAIQESFPSIHEPMNGHFRFLLIQNSSLINQKMHLAGEKISREFLSVEVLVKDSIRVANRLAAAFFMFYLCFESTWYLKNYLTNLRFDNFYITKKLERLAADRRAAHLLVGSSKKLIRPTGLKLSWEEVVPCLVQAMLVTVALLLLLLLVAMDHFAFSVADTVVWRTAQFSAVPVTLSIKYKADIVFVKVIRRPPDFSRTYHHQLIFSSARCSISPPTPPSPSVLLVLGLLFFILYITVPLETYARRLCRESQPPSSRAGRRGECFTCIFPGGLSTLEQVAGFIGDSKSCEP</sequence>
<feature type="transmembrane region" description="Helical" evidence="7">
    <location>
        <begin position="681"/>
        <end position="699"/>
    </location>
</feature>
<feature type="transmembrane region" description="Helical" evidence="7">
    <location>
        <begin position="278"/>
        <end position="304"/>
    </location>
</feature>
<organism evidence="9 10">
    <name type="scientific">Hirundo rustica rustica</name>
    <dbReference type="NCBI Taxonomy" id="333673"/>
    <lineage>
        <taxon>Eukaryota</taxon>
        <taxon>Metazoa</taxon>
        <taxon>Chordata</taxon>
        <taxon>Craniata</taxon>
        <taxon>Vertebrata</taxon>
        <taxon>Euteleostomi</taxon>
        <taxon>Archelosauria</taxon>
        <taxon>Archosauria</taxon>
        <taxon>Dinosauria</taxon>
        <taxon>Saurischia</taxon>
        <taxon>Theropoda</taxon>
        <taxon>Coelurosauria</taxon>
        <taxon>Aves</taxon>
        <taxon>Neognathae</taxon>
        <taxon>Neoaves</taxon>
        <taxon>Telluraves</taxon>
        <taxon>Australaves</taxon>
        <taxon>Passeriformes</taxon>
        <taxon>Sylvioidea</taxon>
        <taxon>Hirundinidae</taxon>
        <taxon>Hirundo</taxon>
    </lineage>
</organism>
<dbReference type="AlphaFoldDB" id="A0A3M0J4G8"/>
<dbReference type="GO" id="GO:0017153">
    <property type="term" value="F:sodium:dicarboxylate symporter activity"/>
    <property type="evidence" value="ECO:0007669"/>
    <property type="project" value="TreeGrafter"/>
</dbReference>
<evidence type="ECO:0000313" key="10">
    <source>
        <dbReference type="Proteomes" id="UP000269221"/>
    </source>
</evidence>
<keyword evidence="6" id="KW-0915">Sodium</keyword>
<feature type="transmembrane region" description="Helical" evidence="7">
    <location>
        <begin position="636"/>
        <end position="660"/>
    </location>
</feature>
<keyword evidence="6" id="KW-0406">Ion transport</keyword>
<proteinExistence type="inferred from homology"/>
<gene>
    <name evidence="9" type="ORF">DUI87_27784</name>
</gene>
<keyword evidence="6" id="KW-0739">Sodium transport</keyword>
<keyword evidence="3 7" id="KW-0812">Transmembrane</keyword>
<dbReference type="EMBL" id="QRBI01000184">
    <property type="protein sequence ID" value="RMB95672.1"/>
    <property type="molecule type" value="Genomic_DNA"/>
</dbReference>
<dbReference type="InterPro" id="IPR001898">
    <property type="entry name" value="SLC13A/DASS"/>
</dbReference>
<feature type="transmembrane region" description="Helical" evidence="7">
    <location>
        <begin position="867"/>
        <end position="887"/>
    </location>
</feature>
<feature type="transmembrane region" description="Helical" evidence="7">
    <location>
        <begin position="340"/>
        <end position="358"/>
    </location>
</feature>
<feature type="domain" description="Dendritic cell-specific transmembrane protein-like" evidence="8">
    <location>
        <begin position="822"/>
        <end position="985"/>
    </location>
</feature>
<dbReference type="Proteomes" id="UP000269221">
    <property type="component" value="Unassembled WGS sequence"/>
</dbReference>
<comment type="caution">
    <text evidence="9">The sequence shown here is derived from an EMBL/GenBank/DDBJ whole genome shotgun (WGS) entry which is preliminary data.</text>
</comment>
<keyword evidence="5 7" id="KW-0472">Membrane</keyword>
<dbReference type="GO" id="GO:0005886">
    <property type="term" value="C:plasma membrane"/>
    <property type="evidence" value="ECO:0007669"/>
    <property type="project" value="TreeGrafter"/>
</dbReference>
<feature type="transmembrane region" description="Helical" evidence="7">
    <location>
        <begin position="462"/>
        <end position="495"/>
    </location>
</feature>
<evidence type="ECO:0000313" key="9">
    <source>
        <dbReference type="EMBL" id="RMB95672.1"/>
    </source>
</evidence>
<evidence type="ECO:0000256" key="5">
    <source>
        <dbReference type="ARBA" id="ARBA00023136"/>
    </source>
</evidence>
<keyword evidence="6" id="KW-0813">Transport</keyword>
<evidence type="ECO:0000256" key="3">
    <source>
        <dbReference type="ARBA" id="ARBA00022692"/>
    </source>
</evidence>
<dbReference type="GO" id="GO:0015141">
    <property type="term" value="F:succinate transmembrane transporter activity"/>
    <property type="evidence" value="ECO:0007669"/>
    <property type="project" value="TreeGrafter"/>
</dbReference>
<evidence type="ECO:0000259" key="8">
    <source>
        <dbReference type="Pfam" id="PF07782"/>
    </source>
</evidence>
<feature type="transmembrane region" description="Helical" evidence="7">
    <location>
        <begin position="958"/>
        <end position="976"/>
    </location>
</feature>
<protein>
    <recommendedName>
        <fullName evidence="8">Dendritic cell-specific transmembrane protein-like domain-containing protein</fullName>
    </recommendedName>
</protein>
<feature type="transmembrane region" description="Helical" evidence="7">
    <location>
        <begin position="608"/>
        <end position="630"/>
    </location>
</feature>
<feature type="transmembrane region" description="Helical" evidence="7">
    <location>
        <begin position="43"/>
        <end position="73"/>
    </location>
</feature>
<dbReference type="Pfam" id="PF07782">
    <property type="entry name" value="DC_STAMP"/>
    <property type="match status" value="1"/>
</dbReference>
<dbReference type="GO" id="GO:0015137">
    <property type="term" value="F:citrate transmembrane transporter activity"/>
    <property type="evidence" value="ECO:0007669"/>
    <property type="project" value="TreeGrafter"/>
</dbReference>
<dbReference type="InterPro" id="IPR012858">
    <property type="entry name" value="DC_STAMP-like"/>
</dbReference>
<accession>A0A3M0J4G8</accession>
<dbReference type="OrthoDB" id="6493944at2759"/>
<comment type="subcellular location">
    <subcellularLocation>
        <location evidence="1">Membrane</location>
        <topology evidence="1">Multi-pass membrane protein</topology>
    </subcellularLocation>
</comment>
<dbReference type="CDD" id="cd01115">
    <property type="entry name" value="SLC13_permease"/>
    <property type="match status" value="1"/>
</dbReference>
<comment type="similarity">
    <text evidence="2">Belongs to the SLC13A/DASS transporter (TC 2.A.47) family. NADC subfamily.</text>
</comment>
<evidence type="ECO:0000256" key="1">
    <source>
        <dbReference type="ARBA" id="ARBA00004141"/>
    </source>
</evidence>
<dbReference type="STRING" id="333673.A0A3M0J4G8"/>
<dbReference type="PANTHER" id="PTHR10283:SF62">
    <property type="entry name" value="NA(+)_DICARBOXYLATE COTRANSPORTER 3"/>
    <property type="match status" value="1"/>
</dbReference>